<name>A0A240SYT5_PHLPP</name>
<dbReference type="VEuPathDB" id="VectorBase:PPAI013088"/>
<reference evidence="7" key="1">
    <citation type="submission" date="2022-08" db="UniProtKB">
        <authorList>
            <consortium name="EnsemblMetazoa"/>
        </authorList>
    </citation>
    <scope>IDENTIFICATION</scope>
    <source>
        <strain evidence="7">Israel</strain>
    </source>
</reference>
<dbReference type="EnsemblMetazoa" id="PPAI013088-RA">
    <property type="protein sequence ID" value="PPAI013088-PA"/>
    <property type="gene ID" value="PPAI013088"/>
</dbReference>
<dbReference type="GO" id="GO:0007165">
    <property type="term" value="P:signal transduction"/>
    <property type="evidence" value="ECO:0007669"/>
    <property type="project" value="UniProtKB-KW"/>
</dbReference>
<protein>
    <recommendedName>
        <fullName evidence="6">Gustatory receptor</fullName>
    </recommendedName>
</protein>
<comment type="subcellular location">
    <subcellularLocation>
        <location evidence="1 6">Cell membrane</location>
        <topology evidence="1 6">Multi-pass membrane protein</topology>
    </subcellularLocation>
</comment>
<keyword evidence="4 6" id="KW-1133">Transmembrane helix</keyword>
<dbReference type="GO" id="GO:0005886">
    <property type="term" value="C:plasma membrane"/>
    <property type="evidence" value="ECO:0007669"/>
    <property type="project" value="UniProtKB-SubCell"/>
</dbReference>
<accession>A0A240SYT5</accession>
<dbReference type="EMBL" id="AJVK01020981">
    <property type="status" value="NOT_ANNOTATED_CDS"/>
    <property type="molecule type" value="Genomic_DNA"/>
</dbReference>
<sequence>MESESIIKFGIARNILAFYQLCGMLLITFPRKSQIEKFLKCLGIFHLLFLFVSLAISLYYFDYLFDARNPLGFARTRCLLQPSLDSLIIPIITNSTPHPMLTRMMNFRIYLTRNRRNFCSISMSCVLKIFSKFTYNCQIFLCNSREDIELYREFFEIIIEETNSAVSLSRDTQQKPVKQFILYRKCKCLKSSINTLWLIIKYINKSFGYSIFVNITMNFIILIVHYYWNFKALFLNTSSNPTASLLCSIPLVAVLLPFIQSCDASIRPFRQIKHLIGKIQLQSDNRQFNRFIKQLSLQMLQYSIHLDASGFFSINFELLQAVSVSYFKGKITQTVKSLPSLSISLYRNVFRD</sequence>
<feature type="transmembrane region" description="Helical" evidence="6">
    <location>
        <begin position="6"/>
        <end position="29"/>
    </location>
</feature>
<evidence type="ECO:0000256" key="4">
    <source>
        <dbReference type="ARBA" id="ARBA00022989"/>
    </source>
</evidence>
<evidence type="ECO:0000313" key="8">
    <source>
        <dbReference type="Proteomes" id="UP000092462"/>
    </source>
</evidence>
<evidence type="ECO:0000256" key="2">
    <source>
        <dbReference type="ARBA" id="ARBA00022475"/>
    </source>
</evidence>
<dbReference type="AlphaFoldDB" id="A0A240SYT5"/>
<keyword evidence="6" id="KW-0807">Transducer</keyword>
<dbReference type="GO" id="GO:0050909">
    <property type="term" value="P:sensory perception of taste"/>
    <property type="evidence" value="ECO:0007669"/>
    <property type="project" value="InterPro"/>
</dbReference>
<comment type="caution">
    <text evidence="6">Lacks conserved residue(s) required for the propagation of feature annotation.</text>
</comment>
<dbReference type="InterPro" id="IPR013604">
    <property type="entry name" value="7TM_chemorcpt"/>
</dbReference>
<dbReference type="Proteomes" id="UP000092462">
    <property type="component" value="Unassembled WGS sequence"/>
</dbReference>
<proteinExistence type="inferred from homology"/>
<feature type="transmembrane region" description="Helical" evidence="6">
    <location>
        <begin position="207"/>
        <end position="228"/>
    </location>
</feature>
<evidence type="ECO:0000256" key="1">
    <source>
        <dbReference type="ARBA" id="ARBA00004651"/>
    </source>
</evidence>
<evidence type="ECO:0000256" key="5">
    <source>
        <dbReference type="ARBA" id="ARBA00023136"/>
    </source>
</evidence>
<dbReference type="Pfam" id="PF08395">
    <property type="entry name" value="7tm_7"/>
    <property type="match status" value="1"/>
</dbReference>
<keyword evidence="2 6" id="KW-1003">Cell membrane</keyword>
<evidence type="ECO:0000256" key="3">
    <source>
        <dbReference type="ARBA" id="ARBA00022692"/>
    </source>
</evidence>
<keyword evidence="5 6" id="KW-0472">Membrane</keyword>
<keyword evidence="3 6" id="KW-0812">Transmembrane</keyword>
<evidence type="ECO:0000313" key="7">
    <source>
        <dbReference type="EnsemblMetazoa" id="PPAI013088-PA"/>
    </source>
</evidence>
<evidence type="ECO:0000256" key="6">
    <source>
        <dbReference type="RuleBase" id="RU363108"/>
    </source>
</evidence>
<keyword evidence="6" id="KW-0675">Receptor</keyword>
<comment type="function">
    <text evidence="6">Gustatory receptor which mediates acceptance or avoidance behavior, depending on its substrates.</text>
</comment>
<feature type="transmembrane region" description="Helical" evidence="6">
    <location>
        <begin position="41"/>
        <end position="61"/>
    </location>
</feature>
<organism evidence="7 8">
    <name type="scientific">Phlebotomus papatasi</name>
    <name type="common">Sandfly</name>
    <dbReference type="NCBI Taxonomy" id="29031"/>
    <lineage>
        <taxon>Eukaryota</taxon>
        <taxon>Metazoa</taxon>
        <taxon>Ecdysozoa</taxon>
        <taxon>Arthropoda</taxon>
        <taxon>Hexapoda</taxon>
        <taxon>Insecta</taxon>
        <taxon>Pterygota</taxon>
        <taxon>Neoptera</taxon>
        <taxon>Endopterygota</taxon>
        <taxon>Diptera</taxon>
        <taxon>Nematocera</taxon>
        <taxon>Psychodoidea</taxon>
        <taxon>Psychodidae</taxon>
        <taxon>Phlebotomus</taxon>
        <taxon>Phlebotomus</taxon>
    </lineage>
</organism>
<keyword evidence="8" id="KW-1185">Reference proteome</keyword>
<comment type="similarity">
    <text evidence="6">Belongs to the insect chemoreceptor superfamily. Gustatory receptor (GR) family.</text>
</comment>